<organism evidence="3 4">
    <name type="scientific">Marasmius crinis-equi</name>
    <dbReference type="NCBI Taxonomy" id="585013"/>
    <lineage>
        <taxon>Eukaryota</taxon>
        <taxon>Fungi</taxon>
        <taxon>Dikarya</taxon>
        <taxon>Basidiomycota</taxon>
        <taxon>Agaricomycotina</taxon>
        <taxon>Agaricomycetes</taxon>
        <taxon>Agaricomycetidae</taxon>
        <taxon>Agaricales</taxon>
        <taxon>Marasmiineae</taxon>
        <taxon>Marasmiaceae</taxon>
        <taxon>Marasmius</taxon>
    </lineage>
</organism>
<dbReference type="Pfam" id="PF09409">
    <property type="entry name" value="PUB"/>
    <property type="match status" value="1"/>
</dbReference>
<feature type="region of interest" description="Disordered" evidence="1">
    <location>
        <begin position="22"/>
        <end position="47"/>
    </location>
</feature>
<dbReference type="Gene3D" id="1.20.58.2190">
    <property type="match status" value="1"/>
</dbReference>
<reference evidence="3 4" key="1">
    <citation type="submission" date="2024-02" db="EMBL/GenBank/DDBJ databases">
        <title>A draft genome for the cacao thread blight pathogen Marasmius crinis-equi.</title>
        <authorList>
            <person name="Cohen S.P."/>
            <person name="Baruah I.K."/>
            <person name="Amoako-Attah I."/>
            <person name="Bukari Y."/>
            <person name="Meinhardt L.W."/>
            <person name="Bailey B.A."/>
        </authorList>
    </citation>
    <scope>NUCLEOTIDE SEQUENCE [LARGE SCALE GENOMIC DNA]</scope>
    <source>
        <strain evidence="3 4">GH-76</strain>
    </source>
</reference>
<evidence type="ECO:0000256" key="1">
    <source>
        <dbReference type="SAM" id="MobiDB-lite"/>
    </source>
</evidence>
<dbReference type="EMBL" id="JBAHYK010000470">
    <property type="protein sequence ID" value="KAL0573742.1"/>
    <property type="molecule type" value="Genomic_DNA"/>
</dbReference>
<evidence type="ECO:0000259" key="2">
    <source>
        <dbReference type="Pfam" id="PF09409"/>
    </source>
</evidence>
<feature type="region of interest" description="Disordered" evidence="1">
    <location>
        <begin position="184"/>
        <end position="211"/>
    </location>
</feature>
<gene>
    <name evidence="3" type="ORF">V5O48_008220</name>
</gene>
<feature type="compositionally biased region" description="Polar residues" evidence="1">
    <location>
        <begin position="25"/>
        <end position="36"/>
    </location>
</feature>
<dbReference type="SUPFAM" id="SSF143503">
    <property type="entry name" value="PUG domain-like"/>
    <property type="match status" value="1"/>
</dbReference>
<feature type="domain" description="PUB" evidence="2">
    <location>
        <begin position="64"/>
        <end position="121"/>
    </location>
</feature>
<evidence type="ECO:0000313" key="3">
    <source>
        <dbReference type="EMBL" id="KAL0573742.1"/>
    </source>
</evidence>
<dbReference type="InterPro" id="IPR018997">
    <property type="entry name" value="PUB_domain"/>
</dbReference>
<dbReference type="Proteomes" id="UP001465976">
    <property type="component" value="Unassembled WGS sequence"/>
</dbReference>
<dbReference type="InterPro" id="IPR036339">
    <property type="entry name" value="PUB-like_dom_sf"/>
</dbReference>
<sequence>MSTTIQHQRDARAQAALIRFRKSQQESASAPPSRSNYIDHDSGHPDRSKIRKDINIIVEKHGVKSLKMLRNIAQNILKNVEDPDSKFKTLRLETDAVKKKIIRPEGVLQVVIDMGFTKVVSLHRLSFDSPHNLSPNIQSVVEHEEYRTWLPKHHDRLRLYEELLDAAIIEAPINQARRDEELQTKREIEEKEDSRQKVTTLSLRFSERERH</sequence>
<evidence type="ECO:0000313" key="4">
    <source>
        <dbReference type="Proteomes" id="UP001465976"/>
    </source>
</evidence>
<feature type="compositionally biased region" description="Basic and acidic residues" evidence="1">
    <location>
        <begin position="184"/>
        <end position="196"/>
    </location>
</feature>
<feature type="compositionally biased region" description="Basic and acidic residues" evidence="1">
    <location>
        <begin position="37"/>
        <end position="47"/>
    </location>
</feature>
<protein>
    <recommendedName>
        <fullName evidence="2">PUB domain-containing protein</fullName>
    </recommendedName>
</protein>
<name>A0ABR3FEK1_9AGAR</name>
<accession>A0ABR3FEK1</accession>
<proteinExistence type="predicted"/>
<comment type="caution">
    <text evidence="3">The sequence shown here is derived from an EMBL/GenBank/DDBJ whole genome shotgun (WGS) entry which is preliminary data.</text>
</comment>
<keyword evidence="4" id="KW-1185">Reference proteome</keyword>